<dbReference type="Gene3D" id="1.20.58.80">
    <property type="entry name" value="Phosphotransferase system, lactose/cellobiose-type IIA subunit"/>
    <property type="match status" value="1"/>
</dbReference>
<evidence type="ECO:0000256" key="2">
    <source>
        <dbReference type="ARBA" id="ARBA00022701"/>
    </source>
</evidence>
<evidence type="ECO:0000256" key="10">
    <source>
        <dbReference type="SAM" id="MobiDB-lite"/>
    </source>
</evidence>
<dbReference type="GO" id="GO:0005694">
    <property type="term" value="C:chromosome"/>
    <property type="evidence" value="ECO:0007669"/>
    <property type="project" value="UniProtKB-ARBA"/>
</dbReference>
<dbReference type="EMBL" id="HBUF01288869">
    <property type="protein sequence ID" value="CAG6688799.1"/>
    <property type="molecule type" value="Transcribed_RNA"/>
</dbReference>
<evidence type="ECO:0000259" key="13">
    <source>
        <dbReference type="SMART" id="SM00745"/>
    </source>
</evidence>
<feature type="transmembrane region" description="Helical" evidence="11">
    <location>
        <begin position="36"/>
        <end position="63"/>
    </location>
</feature>
<dbReference type="InterPro" id="IPR003960">
    <property type="entry name" value="ATPase_AAA_CS"/>
</dbReference>
<dbReference type="GO" id="GO:0031117">
    <property type="term" value="P:positive regulation of microtubule depolymerization"/>
    <property type="evidence" value="ECO:0007669"/>
    <property type="project" value="UniProtKB-UniRule"/>
</dbReference>
<keyword evidence="1 9" id="KW-0963">Cytoplasm</keyword>
<feature type="binding site" evidence="9">
    <location>
        <begin position="347"/>
        <end position="354"/>
    </location>
    <ligand>
        <name>ATP</name>
        <dbReference type="ChEBI" id="CHEBI:30616"/>
    </ligand>
</feature>
<sequence>MHRKSNKNTSSKSGKKDDAYKQVGFKYSIHERNFHVFSYPIILFFDIFRYILYLIIIFLKYFYKCIAKLKLSSSFLTVLKRVRRNNGPVQVESSSVIITEYNETVEMSSSAGETLLAAQKEHHRKAFDCISKALKIDEENTGNKEKAIELYKKGISELSRGIAVDCFFGSGEKWERAQRLQEKMKNNLIMAKERLSVLMNERRSSVPTHKRVHSATLTPSKSNTLPRTAITSKSHSTNNTPVRVPQTPPGLKRPPLMSPGSPSHRPHTLKANSSAVSKSPYLKGVDSKLAQIVLDEVMEGGAQIQWEDIAGQDVAKQALREMVILPSLRPELFTGLRTPSRGLLLFGPPGNGKTMLARAVATACNATFFSISAASLTSKYVGQGEKLVRALFAVARELQPSIIFIDEVDSVLSERKDGEHEASRRLKTELLLEFDGLHSSPDHRLLVMGATNRPQELDEAVLRRFSKRIYVTLPDTDTRRRLLEKLLSKHDNPLSRQELEAVSKLTEGYSGSDLTNLAKDAALGPIRELNADEVFRLDPRKVRNISYKDFLESLKRIRRSVSPSSLTQYEVWNRDYGDVSL</sequence>
<dbReference type="EMBL" id="HBUF01288868">
    <property type="protein sequence ID" value="CAG6688798.1"/>
    <property type="molecule type" value="Transcribed_RNA"/>
</dbReference>
<feature type="topological domain" description="Cytoplasmic" evidence="9">
    <location>
        <begin position="62"/>
        <end position="581"/>
    </location>
</feature>
<keyword evidence="3 9" id="KW-0547">Nucleotide-binding</keyword>
<evidence type="ECO:0000259" key="12">
    <source>
        <dbReference type="SMART" id="SM00382"/>
    </source>
</evidence>
<dbReference type="SMART" id="SM00745">
    <property type="entry name" value="MIT"/>
    <property type="match status" value="1"/>
</dbReference>
<dbReference type="CDD" id="cd19524">
    <property type="entry name" value="RecA-like_spastin"/>
    <property type="match status" value="1"/>
</dbReference>
<evidence type="ECO:0000256" key="1">
    <source>
        <dbReference type="ARBA" id="ARBA00022490"/>
    </source>
</evidence>
<dbReference type="PANTHER" id="PTHR23074:SF86">
    <property type="entry name" value="SPASTIN"/>
    <property type="match status" value="1"/>
</dbReference>
<dbReference type="AlphaFoldDB" id="A0A8D8X9D3"/>
<dbReference type="PANTHER" id="PTHR23074">
    <property type="entry name" value="AAA DOMAIN-CONTAINING"/>
    <property type="match status" value="1"/>
</dbReference>
<organism evidence="14">
    <name type="scientific">Cacopsylla melanoneura</name>
    <dbReference type="NCBI Taxonomy" id="428564"/>
    <lineage>
        <taxon>Eukaryota</taxon>
        <taxon>Metazoa</taxon>
        <taxon>Ecdysozoa</taxon>
        <taxon>Arthropoda</taxon>
        <taxon>Hexapoda</taxon>
        <taxon>Insecta</taxon>
        <taxon>Pterygota</taxon>
        <taxon>Neoptera</taxon>
        <taxon>Paraneoptera</taxon>
        <taxon>Hemiptera</taxon>
        <taxon>Sternorrhyncha</taxon>
        <taxon>Psylloidea</taxon>
        <taxon>Psyllidae</taxon>
        <taxon>Psyllinae</taxon>
        <taxon>Cacopsylla</taxon>
    </lineage>
</organism>
<reference evidence="14" key="1">
    <citation type="submission" date="2021-05" db="EMBL/GenBank/DDBJ databases">
        <authorList>
            <person name="Alioto T."/>
            <person name="Alioto T."/>
            <person name="Gomez Garrido J."/>
        </authorList>
    </citation>
    <scope>NUCLEOTIDE SEQUENCE</scope>
</reference>
<dbReference type="GO" id="GO:0008568">
    <property type="term" value="F:microtubule severing ATPase activity"/>
    <property type="evidence" value="ECO:0007669"/>
    <property type="project" value="UniProtKB-UniRule"/>
</dbReference>
<dbReference type="Pfam" id="PF09336">
    <property type="entry name" value="Vps4_C"/>
    <property type="match status" value="1"/>
</dbReference>
<feature type="region of interest" description="Disordered" evidence="10">
    <location>
        <begin position="201"/>
        <end position="276"/>
    </location>
</feature>
<keyword evidence="11" id="KW-0812">Transmembrane</keyword>
<keyword evidence="11" id="KW-1133">Transmembrane helix</keyword>
<dbReference type="GO" id="GO:0005813">
    <property type="term" value="C:centrosome"/>
    <property type="evidence" value="ECO:0007669"/>
    <property type="project" value="UniProtKB-SubCell"/>
</dbReference>
<dbReference type="SUPFAM" id="SSF116846">
    <property type="entry name" value="MIT domain"/>
    <property type="match status" value="1"/>
</dbReference>
<dbReference type="InterPro" id="IPR050304">
    <property type="entry name" value="MT-severing_AAA_ATPase"/>
</dbReference>
<accession>A0A8D8X9D3</accession>
<feature type="domain" description="AAA+ ATPase" evidence="12">
    <location>
        <begin position="339"/>
        <end position="475"/>
    </location>
</feature>
<feature type="intramembrane region" description="Helical" evidence="9">
    <location>
        <begin position="41"/>
        <end position="61"/>
    </location>
</feature>
<comment type="function">
    <text evidence="9">ATP-dependent microtubule severing protein. Microtubule severing may promote reorganization of cellular microtubule arrays and the release of microtubules from the microtubule organizing center following nucleation.</text>
</comment>
<dbReference type="InterPro" id="IPR003593">
    <property type="entry name" value="AAA+_ATPase"/>
</dbReference>
<dbReference type="InterPro" id="IPR003959">
    <property type="entry name" value="ATPase_AAA_core"/>
</dbReference>
<dbReference type="GO" id="GO:0005737">
    <property type="term" value="C:cytoplasm"/>
    <property type="evidence" value="ECO:0007669"/>
    <property type="project" value="UniProtKB-UniRule"/>
</dbReference>
<evidence type="ECO:0000256" key="7">
    <source>
        <dbReference type="ARBA" id="ARBA00023235"/>
    </source>
</evidence>
<name>A0A8D8X9D3_9HEMI</name>
<evidence type="ECO:0000256" key="6">
    <source>
        <dbReference type="ARBA" id="ARBA00023212"/>
    </source>
</evidence>
<dbReference type="FunFam" id="1.10.8.60:FF:000022">
    <property type="entry name" value="Fidgetin like 1"/>
    <property type="match status" value="1"/>
</dbReference>
<dbReference type="GO" id="GO:0005819">
    <property type="term" value="C:spindle"/>
    <property type="evidence" value="ECO:0007669"/>
    <property type="project" value="UniProtKB-UniRule"/>
</dbReference>
<dbReference type="InterPro" id="IPR027417">
    <property type="entry name" value="P-loop_NTPase"/>
</dbReference>
<keyword evidence="6 9" id="KW-0206">Cytoskeleton</keyword>
<evidence type="ECO:0000256" key="9">
    <source>
        <dbReference type="HAMAP-Rule" id="MF_03021"/>
    </source>
</evidence>
<proteinExistence type="inferred from homology"/>
<evidence type="ECO:0000256" key="8">
    <source>
        <dbReference type="ARBA" id="ARBA00036378"/>
    </source>
</evidence>
<feature type="domain" description="MIT" evidence="13">
    <location>
        <begin position="119"/>
        <end position="197"/>
    </location>
</feature>
<dbReference type="GO" id="GO:0016020">
    <property type="term" value="C:membrane"/>
    <property type="evidence" value="ECO:0007669"/>
    <property type="project" value="UniProtKB-SubCell"/>
</dbReference>
<evidence type="ECO:0000256" key="11">
    <source>
        <dbReference type="SAM" id="Phobius"/>
    </source>
</evidence>
<evidence type="ECO:0000256" key="3">
    <source>
        <dbReference type="ARBA" id="ARBA00022741"/>
    </source>
</evidence>
<dbReference type="GO" id="GO:0008017">
    <property type="term" value="F:microtubule binding"/>
    <property type="evidence" value="ECO:0007669"/>
    <property type="project" value="UniProtKB-UniRule"/>
</dbReference>
<dbReference type="FunFam" id="1.20.58.80:FF:000006">
    <property type="entry name" value="Spastin"/>
    <property type="match status" value="1"/>
</dbReference>
<dbReference type="HAMAP" id="MF_03021">
    <property type="entry name" value="Spastin"/>
    <property type="match status" value="1"/>
</dbReference>
<dbReference type="InterPro" id="IPR041569">
    <property type="entry name" value="AAA_lid_3"/>
</dbReference>
<evidence type="ECO:0000256" key="5">
    <source>
        <dbReference type="ARBA" id="ARBA00023136"/>
    </source>
</evidence>
<keyword evidence="7 9" id="KW-0413">Isomerase</keyword>
<feature type="compositionally biased region" description="Polar residues" evidence="10">
    <location>
        <begin position="215"/>
        <end position="241"/>
    </location>
</feature>
<dbReference type="PROSITE" id="PS00674">
    <property type="entry name" value="AAA"/>
    <property type="match status" value="1"/>
</dbReference>
<dbReference type="SMART" id="SM00382">
    <property type="entry name" value="AAA"/>
    <property type="match status" value="1"/>
</dbReference>
<dbReference type="GO" id="GO:0005874">
    <property type="term" value="C:microtubule"/>
    <property type="evidence" value="ECO:0007669"/>
    <property type="project" value="UniProtKB-UniRule"/>
</dbReference>
<keyword evidence="4 9" id="KW-0067">ATP-binding</keyword>
<comment type="similarity">
    <text evidence="9">Belongs to the AAA ATPase family. Spastin subfamily.</text>
</comment>
<dbReference type="Gene3D" id="3.40.50.300">
    <property type="entry name" value="P-loop containing nucleotide triphosphate hydrolases"/>
    <property type="match status" value="1"/>
</dbReference>
<keyword evidence="5 9" id="KW-0472">Membrane</keyword>
<comment type="subcellular location">
    <subcellularLocation>
        <location evidence="9">Membrane</location>
        <topology evidence="9">Peripheral membrane protein</topology>
    </subcellularLocation>
    <subcellularLocation>
        <location evidence="9">Cytoplasm</location>
        <location evidence="9">Cytoskeleton</location>
        <location evidence="9">Microtubule organizing center</location>
        <location evidence="9">Centrosome</location>
    </subcellularLocation>
    <subcellularLocation>
        <location evidence="9">Cytoplasm</location>
        <location evidence="9">Cytoskeleton</location>
    </subcellularLocation>
    <text evidence="9">Forms an intramembrane hairpin-like structure in the membrane.</text>
</comment>
<feature type="topological domain" description="Cytoplasmic" evidence="9">
    <location>
        <begin position="1"/>
        <end position="40"/>
    </location>
</feature>
<protein>
    <recommendedName>
        <fullName evidence="9">Spastin</fullName>
        <ecNumber evidence="9">5.6.1.1</ecNumber>
    </recommendedName>
</protein>
<evidence type="ECO:0000313" key="14">
    <source>
        <dbReference type="EMBL" id="CAG6688798.1"/>
    </source>
</evidence>
<dbReference type="Pfam" id="PF00004">
    <property type="entry name" value="AAA"/>
    <property type="match status" value="1"/>
</dbReference>
<comment type="catalytic activity">
    <reaction evidence="8 9">
        <text>n ATP + n H2O + a microtubule = n ADP + n phosphate + (n+1) alpha/beta tubulin heterodimers.</text>
        <dbReference type="EC" id="5.6.1.1"/>
    </reaction>
</comment>
<dbReference type="SUPFAM" id="SSF52540">
    <property type="entry name" value="P-loop containing nucleoside triphosphate hydrolases"/>
    <property type="match status" value="1"/>
</dbReference>
<dbReference type="GO" id="GO:0000070">
    <property type="term" value="P:mitotic sister chromatid segregation"/>
    <property type="evidence" value="ECO:0007669"/>
    <property type="project" value="UniProtKB-ARBA"/>
</dbReference>
<dbReference type="InterPro" id="IPR015415">
    <property type="entry name" value="Spast_Vps4_C"/>
</dbReference>
<dbReference type="GO" id="GO:0034214">
    <property type="term" value="P:protein hexamerization"/>
    <property type="evidence" value="ECO:0007669"/>
    <property type="project" value="UniProtKB-UniRule"/>
</dbReference>
<dbReference type="FunFam" id="3.40.50.300:FF:000093">
    <property type="entry name" value="Fidgetin-like 1"/>
    <property type="match status" value="1"/>
</dbReference>
<dbReference type="EC" id="5.6.1.1" evidence="9"/>
<comment type="subunit">
    <text evidence="9">Homohexamer. The homohexamer is stabilized by ATP-binding. The homohexamer may adopt a ring conformation through which microtubules pass prior to being severed. Interacts with microtubules.</text>
</comment>
<dbReference type="InterPro" id="IPR036181">
    <property type="entry name" value="MIT_dom_sf"/>
</dbReference>
<dbReference type="InterPro" id="IPR017179">
    <property type="entry name" value="Spastin"/>
</dbReference>
<dbReference type="GO" id="GO:0016887">
    <property type="term" value="F:ATP hydrolysis activity"/>
    <property type="evidence" value="ECO:0007669"/>
    <property type="project" value="InterPro"/>
</dbReference>
<dbReference type="Gene3D" id="1.10.8.60">
    <property type="match status" value="1"/>
</dbReference>
<dbReference type="Pfam" id="PF17862">
    <property type="entry name" value="AAA_lid_3"/>
    <property type="match status" value="1"/>
</dbReference>
<dbReference type="GO" id="GO:0005524">
    <property type="term" value="F:ATP binding"/>
    <property type="evidence" value="ECO:0007669"/>
    <property type="project" value="UniProtKB-UniRule"/>
</dbReference>
<dbReference type="GO" id="GO:0051013">
    <property type="term" value="P:microtubule severing"/>
    <property type="evidence" value="ECO:0007669"/>
    <property type="project" value="UniProtKB-UniRule"/>
</dbReference>
<keyword evidence="2 9" id="KW-0493">Microtubule</keyword>
<evidence type="ECO:0000256" key="4">
    <source>
        <dbReference type="ARBA" id="ARBA00022840"/>
    </source>
</evidence>
<dbReference type="CDD" id="cd02679">
    <property type="entry name" value="MIT_spastin"/>
    <property type="match status" value="1"/>
</dbReference>
<dbReference type="InterPro" id="IPR007330">
    <property type="entry name" value="MIT_dom"/>
</dbReference>